<dbReference type="PANTHER" id="PTHR43649">
    <property type="entry name" value="ARABINOSE-BINDING PROTEIN-RELATED"/>
    <property type="match status" value="1"/>
</dbReference>
<dbReference type="Gene3D" id="3.40.190.10">
    <property type="entry name" value="Periplasmic binding protein-like II"/>
    <property type="match status" value="2"/>
</dbReference>
<name>A0A6N2UFN1_9FIRM</name>
<protein>
    <submittedName>
        <fullName evidence="4">Maltose ABC transporter periplasmic protein</fullName>
    </submittedName>
</protein>
<gene>
    <name evidence="4" type="ORF">BGLFYP119_02097</name>
</gene>
<sequence>MKKKLVAALLCGAMAVSSVTVYAETAHAEGNTTITVMASQDWVYDAEMELGKKFEEETGIKVDYQIVPADQYYNMLMTKLNSGEGPDIFGGQAGAFDIVSQYNVEENAVDLSDQPWVETYDEFAKEQTSVEDKVYGMTYFDVSTDYYVIYNKKIFEENKLEVPTTFAEFEEVCQTLLDNDVTPIYEPCADGWHQTMWFTEIGGKYEDLVPNIVDDLNNNKIKFAEVPELKQALDQLNDMAQKGYFGDNYLSDEYTDLLMYLGTGEYAMALEKPGQIPAIAEASEGAYTAEDFGMFKIPLLDNDVLNVHPVGPSRFVYSGSEHQEEAKQYLEYIASADSVQYMIDNCDKIENLPFDVGQTPSYSDETKEFIASAEKQGTVFQDTIKYLNPQWTELTQDLVSMFIGDMTSEDVLNAIDERRATQAEAVGDEAWK</sequence>
<evidence type="ECO:0000256" key="3">
    <source>
        <dbReference type="SAM" id="SignalP"/>
    </source>
</evidence>
<feature type="signal peptide" evidence="3">
    <location>
        <begin position="1"/>
        <end position="23"/>
    </location>
</feature>
<dbReference type="Pfam" id="PF01547">
    <property type="entry name" value="SBP_bac_1"/>
    <property type="match status" value="1"/>
</dbReference>
<dbReference type="InterPro" id="IPR006059">
    <property type="entry name" value="SBP"/>
</dbReference>
<evidence type="ECO:0000256" key="2">
    <source>
        <dbReference type="ARBA" id="ARBA00022448"/>
    </source>
</evidence>
<evidence type="ECO:0000256" key="1">
    <source>
        <dbReference type="ARBA" id="ARBA00008520"/>
    </source>
</evidence>
<keyword evidence="3" id="KW-0732">Signal</keyword>
<accession>A0A6N2UFN1</accession>
<organism evidence="4">
    <name type="scientific">Blautia glucerasea</name>
    <dbReference type="NCBI Taxonomy" id="536633"/>
    <lineage>
        <taxon>Bacteria</taxon>
        <taxon>Bacillati</taxon>
        <taxon>Bacillota</taxon>
        <taxon>Clostridia</taxon>
        <taxon>Lachnospirales</taxon>
        <taxon>Lachnospiraceae</taxon>
        <taxon>Blautia</taxon>
    </lineage>
</organism>
<dbReference type="InterPro" id="IPR050490">
    <property type="entry name" value="Bact_solute-bd_prot1"/>
</dbReference>
<dbReference type="SUPFAM" id="SSF53850">
    <property type="entry name" value="Periplasmic binding protein-like II"/>
    <property type="match status" value="1"/>
</dbReference>
<keyword evidence="2" id="KW-0813">Transport</keyword>
<dbReference type="RefSeq" id="WP_156354550.1">
    <property type="nucleotide sequence ID" value="NZ_CACRST010000019.1"/>
</dbReference>
<proteinExistence type="inferred from homology"/>
<feature type="chain" id="PRO_5039275549" evidence="3">
    <location>
        <begin position="24"/>
        <end position="432"/>
    </location>
</feature>
<evidence type="ECO:0000313" key="4">
    <source>
        <dbReference type="EMBL" id="VYT17194.1"/>
    </source>
</evidence>
<dbReference type="EMBL" id="CACRST010000019">
    <property type="protein sequence ID" value="VYT17194.1"/>
    <property type="molecule type" value="Genomic_DNA"/>
</dbReference>
<dbReference type="PANTHER" id="PTHR43649:SF29">
    <property type="entry name" value="OSMOPROTECTIVE COMPOUNDS-BINDING PROTEIN GGTB"/>
    <property type="match status" value="1"/>
</dbReference>
<comment type="similarity">
    <text evidence="1">Belongs to the bacterial solute-binding protein 1 family.</text>
</comment>
<reference evidence="4" key="1">
    <citation type="submission" date="2019-11" db="EMBL/GenBank/DDBJ databases">
        <authorList>
            <person name="Feng L."/>
        </authorList>
    </citation>
    <scope>NUCLEOTIDE SEQUENCE</scope>
    <source>
        <strain evidence="4">BgluceraseaLFYP119</strain>
    </source>
</reference>
<dbReference type="AlphaFoldDB" id="A0A6N2UFN1"/>